<dbReference type="OrthoDB" id="7365403at2"/>
<evidence type="ECO:0000313" key="2">
    <source>
        <dbReference type="Proteomes" id="UP000229730"/>
    </source>
</evidence>
<proteinExistence type="predicted"/>
<dbReference type="RefSeq" id="WP_099474450.1">
    <property type="nucleotide sequence ID" value="NZ_CP041025.1"/>
</dbReference>
<evidence type="ECO:0000313" key="1">
    <source>
        <dbReference type="EMBL" id="PHZ83982.1"/>
    </source>
</evidence>
<dbReference type="Proteomes" id="UP000229730">
    <property type="component" value="Unassembled WGS sequence"/>
</dbReference>
<gene>
    <name evidence="1" type="ORF">CRD36_14325</name>
</gene>
<organism evidence="1 2">
    <name type="scientific">Paremcibacter congregatus</name>
    <dbReference type="NCBI Taxonomy" id="2043170"/>
    <lineage>
        <taxon>Bacteria</taxon>
        <taxon>Pseudomonadati</taxon>
        <taxon>Pseudomonadota</taxon>
        <taxon>Alphaproteobacteria</taxon>
        <taxon>Emcibacterales</taxon>
        <taxon>Emcibacteraceae</taxon>
        <taxon>Paremcibacter</taxon>
    </lineage>
</organism>
<keyword evidence="2" id="KW-1185">Reference proteome</keyword>
<protein>
    <submittedName>
        <fullName evidence="1">Uncharacterized protein</fullName>
    </submittedName>
</protein>
<reference evidence="1 2" key="1">
    <citation type="submission" date="2017-10" db="EMBL/GenBank/DDBJ databases">
        <title>Frigbacter circumglobatus gen. nov. sp. nov., isolated from sediment cultured in situ.</title>
        <authorList>
            <person name="Zhao Z."/>
        </authorList>
    </citation>
    <scope>NUCLEOTIDE SEQUENCE [LARGE SCALE GENOMIC DNA]</scope>
    <source>
        <strain evidence="1 2">ZYL</strain>
    </source>
</reference>
<name>A0A2G4YNS6_9PROT</name>
<comment type="caution">
    <text evidence="1">The sequence shown here is derived from an EMBL/GenBank/DDBJ whole genome shotgun (WGS) entry which is preliminary data.</text>
</comment>
<dbReference type="AlphaFoldDB" id="A0A2G4YNS6"/>
<dbReference type="EMBL" id="PDEM01000029">
    <property type="protein sequence ID" value="PHZ83982.1"/>
    <property type="molecule type" value="Genomic_DNA"/>
</dbReference>
<accession>A0A2G4YNS6</accession>
<dbReference type="InParanoid" id="A0A2G4YNS6"/>
<sequence>MKKTFEISVFNEKVRADLEAGRRHKTLESSWADVHLIEIQADDETTAIAACMRKHPARMGFILGPALQIT</sequence>